<dbReference type="PROSITE" id="PS50297">
    <property type="entry name" value="ANK_REP_REGION"/>
    <property type="match status" value="1"/>
</dbReference>
<keyword evidence="1" id="KW-0677">Repeat</keyword>
<name>A0A9W9LMF7_9EURO</name>
<dbReference type="InterPro" id="IPR036770">
    <property type="entry name" value="Ankyrin_rpt-contain_sf"/>
</dbReference>
<dbReference type="AlphaFoldDB" id="A0A9W9LMF7"/>
<evidence type="ECO:0000313" key="5">
    <source>
        <dbReference type="EMBL" id="KAJ5166854.1"/>
    </source>
</evidence>
<dbReference type="RefSeq" id="XP_056543315.1">
    <property type="nucleotide sequence ID" value="XM_056687760.1"/>
</dbReference>
<evidence type="ECO:0000256" key="1">
    <source>
        <dbReference type="ARBA" id="ARBA00022737"/>
    </source>
</evidence>
<feature type="region of interest" description="Disordered" evidence="4">
    <location>
        <begin position="126"/>
        <end position="161"/>
    </location>
</feature>
<dbReference type="PANTHER" id="PTHR24198">
    <property type="entry name" value="ANKYRIN REPEAT AND PROTEIN KINASE DOMAIN-CONTAINING PROTEIN"/>
    <property type="match status" value="1"/>
</dbReference>
<proteinExistence type="predicted"/>
<dbReference type="SMART" id="SM00248">
    <property type="entry name" value="ANK"/>
    <property type="match status" value="10"/>
</dbReference>
<protein>
    <submittedName>
        <fullName evidence="5">Ankyrin</fullName>
    </submittedName>
</protein>
<keyword evidence="2 3" id="KW-0040">ANK repeat</keyword>
<comment type="caution">
    <text evidence="5">The sequence shown here is derived from an EMBL/GenBank/DDBJ whole genome shotgun (WGS) entry which is preliminary data.</text>
</comment>
<dbReference type="Gene3D" id="1.25.40.20">
    <property type="entry name" value="Ankyrin repeat-containing domain"/>
    <property type="match status" value="3"/>
</dbReference>
<reference evidence="5" key="2">
    <citation type="journal article" date="2023" name="IMA Fungus">
        <title>Comparative genomic study of the Penicillium genus elucidates a diverse pangenome and 15 lateral gene transfer events.</title>
        <authorList>
            <person name="Petersen C."/>
            <person name="Sorensen T."/>
            <person name="Nielsen M.R."/>
            <person name="Sondergaard T.E."/>
            <person name="Sorensen J.L."/>
            <person name="Fitzpatrick D.A."/>
            <person name="Frisvad J.C."/>
            <person name="Nielsen K.L."/>
        </authorList>
    </citation>
    <scope>NUCLEOTIDE SEQUENCE</scope>
    <source>
        <strain evidence="5">IBT 26290</strain>
    </source>
</reference>
<gene>
    <name evidence="5" type="ORF">N7482_005635</name>
</gene>
<accession>A0A9W9LMF7</accession>
<dbReference type="Pfam" id="PF12796">
    <property type="entry name" value="Ank_2"/>
    <property type="match status" value="2"/>
</dbReference>
<dbReference type="OrthoDB" id="341259at2759"/>
<dbReference type="InterPro" id="IPR002110">
    <property type="entry name" value="Ankyrin_rpt"/>
</dbReference>
<reference evidence="5" key="1">
    <citation type="submission" date="2022-11" db="EMBL/GenBank/DDBJ databases">
        <authorList>
            <person name="Petersen C."/>
        </authorList>
    </citation>
    <scope>NUCLEOTIDE SEQUENCE</scope>
    <source>
        <strain evidence="5">IBT 26290</strain>
    </source>
</reference>
<dbReference type="GeneID" id="81426936"/>
<sequence length="668" mass="74894">MDYARKDITGDAIWGAIYAGHHQMLERLIQLGIAPDSDVEHSGDPCLTPHHLRVAVSGGNTAVVQVMVAHGADQFHPGENGDLLSTAAANGHVEMIKYLVEEMGCDPGPPQWPPLPLHRRPLRPPRLSPLSRPLNANGWRNRVRPRNRPRPHHRTRTHGSSMTLRLSHFDWDLVELTEEEVGIECARQASNWPVLASPALIDAISRRMRLHKLTHDVALRHQQGANPNLSVDREGLPLEIAASRGHIDIVRLLLEYGANVDPAPGQRQLPIFSAMTATVNLDLLLTGRENQTMLLNIAAASGKDEFVQQLLDQDLDSDDEYEWIEEVLYGEIGSQAPLEWAAEAGHDSVVKKFLERGVGEDSSYEKPLTLAIQNKHSRVVKILLEAYSVGHRLYCWYHMLLFLACKDDECFNLLLEHGASPTDAIQEEKSLIEYVLESGRLELVQMLLNHGFPLALPPSIQKTRGRSILLSGTMGGMATLDFLIQNGLDLEAVGEEEAKWALRRAIRREDGPVAKFYLDQGFTIPRNWHPKQIYKASGMKNPDNPAETILDILLRNGVDINVRDVAQQQTCLWEALHNTAQLKLLLENGADPLLQDVNGESFLICAVGPGGDRHVEVLEVILEWIDVNFREIPRGKVYQELFKAEARAAEGKYRRGVQILQRFRRAHF</sequence>
<organism evidence="5 6">
    <name type="scientific">Penicillium canariense</name>
    <dbReference type="NCBI Taxonomy" id="189055"/>
    <lineage>
        <taxon>Eukaryota</taxon>
        <taxon>Fungi</taxon>
        <taxon>Dikarya</taxon>
        <taxon>Ascomycota</taxon>
        <taxon>Pezizomycotina</taxon>
        <taxon>Eurotiomycetes</taxon>
        <taxon>Eurotiomycetidae</taxon>
        <taxon>Eurotiales</taxon>
        <taxon>Aspergillaceae</taxon>
        <taxon>Penicillium</taxon>
    </lineage>
</organism>
<feature type="repeat" description="ANK" evidence="3">
    <location>
        <begin position="233"/>
        <end position="265"/>
    </location>
</feature>
<dbReference type="Pfam" id="PF00023">
    <property type="entry name" value="Ank"/>
    <property type="match status" value="1"/>
</dbReference>
<dbReference type="PANTHER" id="PTHR24198:SF165">
    <property type="entry name" value="ANKYRIN REPEAT-CONTAINING PROTEIN-RELATED"/>
    <property type="match status" value="1"/>
</dbReference>
<evidence type="ECO:0000313" key="6">
    <source>
        <dbReference type="Proteomes" id="UP001149163"/>
    </source>
</evidence>
<feature type="compositionally biased region" description="Basic residues" evidence="4">
    <location>
        <begin position="141"/>
        <end position="157"/>
    </location>
</feature>
<evidence type="ECO:0000256" key="3">
    <source>
        <dbReference type="PROSITE-ProRule" id="PRU00023"/>
    </source>
</evidence>
<dbReference type="SUPFAM" id="SSF48403">
    <property type="entry name" value="Ankyrin repeat"/>
    <property type="match status" value="2"/>
</dbReference>
<dbReference type="EMBL" id="JAPQKN010000003">
    <property type="protein sequence ID" value="KAJ5166854.1"/>
    <property type="molecule type" value="Genomic_DNA"/>
</dbReference>
<dbReference type="Proteomes" id="UP001149163">
    <property type="component" value="Unassembled WGS sequence"/>
</dbReference>
<evidence type="ECO:0000256" key="4">
    <source>
        <dbReference type="SAM" id="MobiDB-lite"/>
    </source>
</evidence>
<dbReference type="PROSITE" id="PS50088">
    <property type="entry name" value="ANK_REPEAT"/>
    <property type="match status" value="1"/>
</dbReference>
<keyword evidence="6" id="KW-1185">Reference proteome</keyword>
<evidence type="ECO:0000256" key="2">
    <source>
        <dbReference type="ARBA" id="ARBA00023043"/>
    </source>
</evidence>